<proteinExistence type="predicted"/>
<dbReference type="WBParaSite" id="TREG1_29490.1">
    <property type="protein sequence ID" value="TREG1_29490.1"/>
    <property type="gene ID" value="TREG1_29490"/>
</dbReference>
<keyword evidence="3" id="KW-1185">Reference proteome</keyword>
<dbReference type="AlphaFoldDB" id="A0AA85JGU1"/>
<feature type="coiled-coil region" evidence="1">
    <location>
        <begin position="5"/>
        <end position="32"/>
    </location>
</feature>
<dbReference type="WBParaSite" id="TREG1_53660.1">
    <property type="protein sequence ID" value="TREG1_53660.1"/>
    <property type="gene ID" value="TREG1_53660"/>
</dbReference>
<feature type="domain" description="DUF7083" evidence="2">
    <location>
        <begin position="47"/>
        <end position="121"/>
    </location>
</feature>
<dbReference type="Pfam" id="PF23309">
    <property type="entry name" value="DUF7083"/>
    <property type="match status" value="1"/>
</dbReference>
<evidence type="ECO:0000256" key="1">
    <source>
        <dbReference type="SAM" id="Coils"/>
    </source>
</evidence>
<evidence type="ECO:0000259" key="2">
    <source>
        <dbReference type="Pfam" id="PF23309"/>
    </source>
</evidence>
<evidence type="ECO:0000313" key="4">
    <source>
        <dbReference type="WBParaSite" id="TREG1_106900.1"/>
    </source>
</evidence>
<protein>
    <recommendedName>
        <fullName evidence="2">DUF7083 domain-containing protein</fullName>
    </recommendedName>
</protein>
<accession>A0AA85JGU1</accession>
<sequence length="122" mass="14175">MSISLDDLKSILQQQQVQNEAAQLKLIEALTQKLSIQVPSTSHSDKYESISNSISEFNYDPISGLVFDAWFNRYEDVFRIECYMFDDAAKVRLLLRKLGTVEHNRYVNFILPKNPLDKNAFR</sequence>
<reference evidence="4 5" key="2">
    <citation type="submission" date="2023-11" db="UniProtKB">
        <authorList>
            <consortium name="WormBaseParasite"/>
        </authorList>
    </citation>
    <scope>IDENTIFICATION</scope>
</reference>
<evidence type="ECO:0000313" key="5">
    <source>
        <dbReference type="WBParaSite" id="TREG1_29490.1"/>
    </source>
</evidence>
<name>A0AA85JGU1_TRIRE</name>
<keyword evidence="1" id="KW-0175">Coiled coil</keyword>
<evidence type="ECO:0000313" key="3">
    <source>
        <dbReference type="Proteomes" id="UP000050795"/>
    </source>
</evidence>
<dbReference type="InterPro" id="IPR055510">
    <property type="entry name" value="DUF7083"/>
</dbReference>
<organism evidence="3 5">
    <name type="scientific">Trichobilharzia regenti</name>
    <name type="common">Nasal bird schistosome</name>
    <dbReference type="NCBI Taxonomy" id="157069"/>
    <lineage>
        <taxon>Eukaryota</taxon>
        <taxon>Metazoa</taxon>
        <taxon>Spiralia</taxon>
        <taxon>Lophotrochozoa</taxon>
        <taxon>Platyhelminthes</taxon>
        <taxon>Trematoda</taxon>
        <taxon>Digenea</taxon>
        <taxon>Strigeidida</taxon>
        <taxon>Schistosomatoidea</taxon>
        <taxon>Schistosomatidae</taxon>
        <taxon>Trichobilharzia</taxon>
    </lineage>
</organism>
<dbReference type="Proteomes" id="UP000050795">
    <property type="component" value="Unassembled WGS sequence"/>
</dbReference>
<reference evidence="3" key="1">
    <citation type="submission" date="2022-06" db="EMBL/GenBank/DDBJ databases">
        <authorList>
            <person name="Berger JAMES D."/>
            <person name="Berger JAMES D."/>
        </authorList>
    </citation>
    <scope>NUCLEOTIDE SEQUENCE [LARGE SCALE GENOMIC DNA]</scope>
</reference>
<dbReference type="WBParaSite" id="TREG1_106900.1">
    <property type="protein sequence ID" value="TREG1_106900.1"/>
    <property type="gene ID" value="TREG1_106900"/>
</dbReference>